<keyword evidence="8" id="KW-0809">Transit peptide</keyword>
<dbReference type="Proteomes" id="UP001415857">
    <property type="component" value="Unassembled WGS sequence"/>
</dbReference>
<evidence type="ECO:0000256" key="10">
    <source>
        <dbReference type="SAM" id="MobiDB-lite"/>
    </source>
</evidence>
<dbReference type="FunFam" id="3.50.30.30:FF:000005">
    <property type="entry name" value="subtilisin-like protease SBT1.5"/>
    <property type="match status" value="1"/>
</dbReference>
<feature type="domain" description="Inhibitor I9" evidence="12">
    <location>
        <begin position="898"/>
        <end position="960"/>
    </location>
</feature>
<dbReference type="FunFam" id="3.40.50.200:FF:000006">
    <property type="entry name" value="Subtilisin-like protease SBT1.5"/>
    <property type="match status" value="1"/>
</dbReference>
<feature type="domain" description="Peptidase S8/S53" evidence="11">
    <location>
        <begin position="1029"/>
        <end position="1400"/>
    </location>
</feature>
<feature type="region of interest" description="Disordered" evidence="10">
    <location>
        <begin position="349"/>
        <end position="373"/>
    </location>
</feature>
<evidence type="ECO:0000256" key="2">
    <source>
        <dbReference type="ARBA" id="ARBA00011073"/>
    </source>
</evidence>
<dbReference type="Gene3D" id="3.40.50.200">
    <property type="entry name" value="Peptidase S8/S53 domain"/>
    <property type="match status" value="1"/>
</dbReference>
<dbReference type="PROSITE" id="PS00138">
    <property type="entry name" value="SUBTILASE_SER"/>
    <property type="match status" value="1"/>
</dbReference>
<evidence type="ECO:0000256" key="4">
    <source>
        <dbReference type="ARBA" id="ARBA00022670"/>
    </source>
</evidence>
<gene>
    <name evidence="14" type="ORF">L1049_021135</name>
</gene>
<keyword evidence="3" id="KW-0806">Transcription termination</keyword>
<dbReference type="FunFam" id="2.60.40.2310:FF:000002">
    <property type="entry name" value="p69E protein-like"/>
    <property type="match status" value="1"/>
</dbReference>
<dbReference type="InterPro" id="IPR023828">
    <property type="entry name" value="Peptidase_S8_Ser-AS"/>
</dbReference>
<keyword evidence="15" id="KW-1185">Reference proteome</keyword>
<dbReference type="Pfam" id="PF17766">
    <property type="entry name" value="fn3_6"/>
    <property type="match status" value="1"/>
</dbReference>
<dbReference type="EMBL" id="JBBPBK010000001">
    <property type="protein sequence ID" value="KAK9293149.1"/>
    <property type="molecule type" value="Genomic_DNA"/>
</dbReference>
<comment type="caution">
    <text evidence="9">Lacks conserved residue(s) required for the propagation of feature annotation.</text>
</comment>
<evidence type="ECO:0000259" key="12">
    <source>
        <dbReference type="Pfam" id="PF05922"/>
    </source>
</evidence>
<reference evidence="14 15" key="1">
    <citation type="journal article" date="2024" name="Plant J.">
        <title>Genome sequences and population genomics reveal climatic adaptation and genomic divergence between two closely related sweetgum species.</title>
        <authorList>
            <person name="Xu W.Q."/>
            <person name="Ren C.Q."/>
            <person name="Zhang X.Y."/>
            <person name="Comes H.P."/>
            <person name="Liu X.H."/>
            <person name="Li Y.G."/>
            <person name="Kettle C.J."/>
            <person name="Jalonen R."/>
            <person name="Gaisberger H."/>
            <person name="Ma Y.Z."/>
            <person name="Qiu Y.X."/>
        </authorList>
    </citation>
    <scope>NUCLEOTIDE SEQUENCE [LARGE SCALE GENOMIC DNA]</scope>
    <source>
        <strain evidence="14">Hangzhou</strain>
    </source>
</reference>
<accession>A0AAP0SEV6</accession>
<dbReference type="PRINTS" id="PR00723">
    <property type="entry name" value="SUBTILISIN"/>
</dbReference>
<dbReference type="CDD" id="cd02120">
    <property type="entry name" value="PA_subtilisin_like"/>
    <property type="match status" value="1"/>
</dbReference>
<dbReference type="PROSITE" id="PS51892">
    <property type="entry name" value="SUBTILASE"/>
    <property type="match status" value="1"/>
</dbReference>
<name>A0AAP0SEV6_LIQFO</name>
<feature type="compositionally biased region" description="Polar residues" evidence="10">
    <location>
        <begin position="39"/>
        <end position="61"/>
    </location>
</feature>
<dbReference type="InterPro" id="IPR041469">
    <property type="entry name" value="Subtilisin-like_FN3"/>
</dbReference>
<protein>
    <submittedName>
        <fullName evidence="14">Uncharacterized protein</fullName>
    </submittedName>
</protein>
<dbReference type="Gene3D" id="2.60.40.2310">
    <property type="match status" value="1"/>
</dbReference>
<comment type="similarity">
    <text evidence="2 9">Belongs to the peptidase S8 family.</text>
</comment>
<dbReference type="InterPro" id="IPR000209">
    <property type="entry name" value="Peptidase_S8/S53_dom"/>
</dbReference>
<dbReference type="SMART" id="SM00733">
    <property type="entry name" value="Mterf"/>
    <property type="match status" value="7"/>
</dbReference>
<dbReference type="GO" id="GO:0006353">
    <property type="term" value="P:DNA-templated transcription termination"/>
    <property type="evidence" value="ECO:0007669"/>
    <property type="project" value="UniProtKB-KW"/>
</dbReference>
<dbReference type="Gene3D" id="1.25.70.10">
    <property type="entry name" value="Transcription termination factor 3, mitochondrial"/>
    <property type="match status" value="2"/>
</dbReference>
<keyword evidence="4" id="KW-0645">Protease</keyword>
<comment type="caution">
    <text evidence="14">The sequence shown here is derived from an EMBL/GenBank/DDBJ whole genome shotgun (WGS) entry which is preliminary data.</text>
</comment>
<evidence type="ECO:0000256" key="1">
    <source>
        <dbReference type="ARBA" id="ARBA00007692"/>
    </source>
</evidence>
<evidence type="ECO:0000256" key="8">
    <source>
        <dbReference type="ARBA" id="ARBA00022946"/>
    </source>
</evidence>
<keyword evidence="3" id="KW-0804">Transcription</keyword>
<keyword evidence="6" id="KW-0378">Hydrolase</keyword>
<dbReference type="InterPro" id="IPR038538">
    <property type="entry name" value="MTERF_sf"/>
</dbReference>
<dbReference type="CDD" id="cd04852">
    <property type="entry name" value="Peptidases_S8_3"/>
    <property type="match status" value="1"/>
</dbReference>
<evidence type="ECO:0000256" key="3">
    <source>
        <dbReference type="ARBA" id="ARBA00022472"/>
    </source>
</evidence>
<evidence type="ECO:0000313" key="15">
    <source>
        <dbReference type="Proteomes" id="UP001415857"/>
    </source>
</evidence>
<evidence type="ECO:0000259" key="13">
    <source>
        <dbReference type="Pfam" id="PF17766"/>
    </source>
</evidence>
<evidence type="ECO:0000256" key="7">
    <source>
        <dbReference type="ARBA" id="ARBA00022825"/>
    </source>
</evidence>
<evidence type="ECO:0000256" key="9">
    <source>
        <dbReference type="PROSITE-ProRule" id="PRU01240"/>
    </source>
</evidence>
<evidence type="ECO:0000256" key="6">
    <source>
        <dbReference type="ARBA" id="ARBA00022801"/>
    </source>
</evidence>
<proteinExistence type="inferred from homology"/>
<feature type="region of interest" description="Disordered" evidence="10">
    <location>
        <begin position="29"/>
        <end position="69"/>
    </location>
</feature>
<feature type="domain" description="Subtilisin-like protease fibronectin type-III" evidence="13">
    <location>
        <begin position="1480"/>
        <end position="1575"/>
    </location>
</feature>
<evidence type="ECO:0000313" key="14">
    <source>
        <dbReference type="EMBL" id="KAK9293149.1"/>
    </source>
</evidence>
<dbReference type="GO" id="GO:0003676">
    <property type="term" value="F:nucleic acid binding"/>
    <property type="evidence" value="ECO:0007669"/>
    <property type="project" value="InterPro"/>
</dbReference>
<evidence type="ECO:0000256" key="5">
    <source>
        <dbReference type="ARBA" id="ARBA00022729"/>
    </source>
</evidence>
<comment type="similarity">
    <text evidence="1">Belongs to the mTERF family.</text>
</comment>
<dbReference type="InterPro" id="IPR045051">
    <property type="entry name" value="SBT"/>
</dbReference>
<keyword evidence="3" id="KW-0805">Transcription regulation</keyword>
<dbReference type="Pfam" id="PF05922">
    <property type="entry name" value="Inhibitor_I9"/>
    <property type="match status" value="1"/>
</dbReference>
<dbReference type="InterPro" id="IPR010259">
    <property type="entry name" value="S8pro/Inhibitor_I9"/>
</dbReference>
<dbReference type="SUPFAM" id="SSF52743">
    <property type="entry name" value="Subtilisin-like"/>
    <property type="match status" value="1"/>
</dbReference>
<organism evidence="14 15">
    <name type="scientific">Liquidambar formosana</name>
    <name type="common">Formosan gum</name>
    <dbReference type="NCBI Taxonomy" id="63359"/>
    <lineage>
        <taxon>Eukaryota</taxon>
        <taxon>Viridiplantae</taxon>
        <taxon>Streptophyta</taxon>
        <taxon>Embryophyta</taxon>
        <taxon>Tracheophyta</taxon>
        <taxon>Spermatophyta</taxon>
        <taxon>Magnoliopsida</taxon>
        <taxon>eudicotyledons</taxon>
        <taxon>Gunneridae</taxon>
        <taxon>Pentapetalae</taxon>
        <taxon>Saxifragales</taxon>
        <taxon>Altingiaceae</taxon>
        <taxon>Liquidambar</taxon>
    </lineage>
</organism>
<evidence type="ECO:0000259" key="11">
    <source>
        <dbReference type="Pfam" id="PF00082"/>
    </source>
</evidence>
<dbReference type="InterPro" id="IPR034197">
    <property type="entry name" value="Peptidases_S8_3"/>
</dbReference>
<keyword evidence="7" id="KW-0720">Serine protease</keyword>
<dbReference type="GO" id="GO:0004252">
    <property type="term" value="F:serine-type endopeptidase activity"/>
    <property type="evidence" value="ECO:0007669"/>
    <property type="project" value="InterPro"/>
</dbReference>
<sequence length="1587" mass="174445">MLCSISTGKSGSNWLDRLRTSKGFPSGDDLDLDHFLNHQEPNASNSPDTNPSDPTSNSSLAPSDEKTVLNRIQTTEISTENGEKEWLGIMSNVLSELFIIGDTNEISRFSGKKSSRKQTNPKICVLSASTSGDERCSNDERFAVMALPSSGDNSLVEMKDASGEVKLKKERKGGCVDVVEEDEEEEEEEEEKWNGDLSGFSRSEVTVIDTSCASWKVDKLVFRRKNVWKIRDKKGKSRHLEWKKRKANLCDKNGGGKKKIRLSILPFGSSKDENGEKRLVLYNDGQNHQNDKRKKTCKEMADISSQVPKKRQSLLPSEFGSPSGYLKATVVQLVQIFMQPMYSQIQARSTVISNSPEEEGGGGGGGEGEEGFSPLSIPREIITQEMVAVAVSTNPFSSSSASCLSQSLLSQTSPYSVAAYATFHPHQWCPITKFGIARATEPKPLLSLMGFRPTKRVLIQYSSISSSNSSSNMLTETGMPFSLFQEIGLDEKETELLLDKNPALRFTSPDFIRTRILSLQSLGINGFGLNRLITKCPDVLTAMEIETLIRFIHDDLEGKIEPAQVERLLSSTEPRFLVGFDRKVRLLLHHGIPQNKIAHVLNNVNLTKALCLKSVEEIERTITFLNRFCSIEIIVRRPVILNYDLERQLMPRIGFLTQLSGEDEDATGTVLRKLPAILSYSVEHLESHVKFLRSFAGLTDEEIFKIFLVFPNVISASKKRKLHPRIDFLKQCGLNSNDIFRFLIKAPLFLGLSFEENLVHKLSCLVKIGFEYRTKELAVAMGAVTRTSCENLQKVIGLFLSYGFSCEEIIAMSKKHPQILQYNHSSLEEKMEYLIEEMGREVGELLAFPAFLGYKLDDRIKHRYEVKKKIIGEGMSLNKLLSVPTERFLDKKRQKNQVYIVYMGKRQHDDPELATNSHHEMLATALGSKEASVESMVYSYKHSFSGFAAKMTETQAQRVSGIWPEAEVFRDEGLGPIPTKWKGVCESGELFNATKSCNRKLIGARYFIKGLEAEYGQPYNATENHEYLSPRGGLQHGTHTSTIAAGSLVANASYNGLAFGTVRGGAPQARLAMYKVCWNLQDGGACTSADMLKAFDVAIDDGVDVLSLSIASAIPLFSDVDMRDGIPIGSFHAVAKGITVVCAAGNAGPGTQTVENTAPWVLTVAASTIDRSFPTLIKLGNNETIMGQAMFTGKDTGFTSLMYPEVSDLQNHRACESLLPNDTSMARNVVLCFTSDGSHLSMLDAETAVRKAGGVGVIVAKSPTANLVSCSSNFPCVQVTFDIGTQILFYIRSTRYPQVRLSPSKTHVGKPVSTNVAYFSSRGPSSIAPAILKPDIAAPGVKILAAVSPSDKKMNNAFAFLSGTSMATPHVSGIVALVKSLHSDWSPAAIKSAIVTTAWKTDPSGEPIFAEGEPMKIADPFDFGGGIVNPNSVADPGLIYDMDTMDYIHYLCAMGYNNSVISQLTEQRTSCPRKQPSILDVNLPSITIPSLTKSTTLTRTVTNVGAVNSVYKALIEPPLGITIAVHPDNLIFNSTIKTITFTVIISTAHQVSTGYLFGSLTWTDGVHHVRSPISVRTEIIEYYISDG</sequence>
<dbReference type="Gene3D" id="3.50.30.30">
    <property type="match status" value="1"/>
</dbReference>
<dbReference type="GO" id="GO:0006508">
    <property type="term" value="P:proteolysis"/>
    <property type="evidence" value="ECO:0007669"/>
    <property type="project" value="UniProtKB-KW"/>
</dbReference>
<dbReference type="PANTHER" id="PTHR10795">
    <property type="entry name" value="PROPROTEIN CONVERTASE SUBTILISIN/KEXIN"/>
    <property type="match status" value="1"/>
</dbReference>
<dbReference type="Pfam" id="PF00082">
    <property type="entry name" value="Peptidase_S8"/>
    <property type="match status" value="1"/>
</dbReference>
<dbReference type="InterPro" id="IPR036852">
    <property type="entry name" value="Peptidase_S8/S53_dom_sf"/>
</dbReference>
<keyword evidence="5" id="KW-0732">Signal</keyword>
<dbReference type="Pfam" id="PF02536">
    <property type="entry name" value="mTERF"/>
    <property type="match status" value="1"/>
</dbReference>
<dbReference type="InterPro" id="IPR003690">
    <property type="entry name" value="MTERF"/>
</dbReference>
<dbReference type="InterPro" id="IPR015500">
    <property type="entry name" value="Peptidase_S8_subtilisin-rel"/>
</dbReference>